<feature type="compositionally biased region" description="Polar residues" evidence="7">
    <location>
        <begin position="17"/>
        <end position="31"/>
    </location>
</feature>
<dbReference type="AlphaFoldDB" id="A0AAF3ES19"/>
<dbReference type="InterPro" id="IPR006977">
    <property type="entry name" value="Yip1_dom"/>
</dbReference>
<dbReference type="GO" id="GO:0006888">
    <property type="term" value="P:endoplasmic reticulum to Golgi vesicle-mediated transport"/>
    <property type="evidence" value="ECO:0007669"/>
    <property type="project" value="InterPro"/>
</dbReference>
<comment type="subcellular location">
    <subcellularLocation>
        <location evidence="6">Golgi apparatus membrane</location>
        <topology evidence="6">Multi-pass membrane protein</topology>
    </subcellularLocation>
    <subcellularLocation>
        <location evidence="1">Membrane</location>
        <topology evidence="1">Multi-pass membrane protein</topology>
    </subcellularLocation>
</comment>
<dbReference type="Proteomes" id="UP000887575">
    <property type="component" value="Unassembled WGS sequence"/>
</dbReference>
<organism evidence="9 10">
    <name type="scientific">Mesorhabditis belari</name>
    <dbReference type="NCBI Taxonomy" id="2138241"/>
    <lineage>
        <taxon>Eukaryota</taxon>
        <taxon>Metazoa</taxon>
        <taxon>Ecdysozoa</taxon>
        <taxon>Nematoda</taxon>
        <taxon>Chromadorea</taxon>
        <taxon>Rhabditida</taxon>
        <taxon>Rhabditina</taxon>
        <taxon>Rhabditomorpha</taxon>
        <taxon>Rhabditoidea</taxon>
        <taxon>Rhabditidae</taxon>
        <taxon>Mesorhabditinae</taxon>
        <taxon>Mesorhabditis</taxon>
    </lineage>
</organism>
<proteinExistence type="inferred from homology"/>
<keyword evidence="4 6" id="KW-1133">Transmembrane helix</keyword>
<evidence type="ECO:0000313" key="10">
    <source>
        <dbReference type="WBParaSite" id="MBELARI_LOCUS16918"/>
    </source>
</evidence>
<dbReference type="InterPro" id="IPR045231">
    <property type="entry name" value="Yip1/4-like"/>
</dbReference>
<evidence type="ECO:0000256" key="6">
    <source>
        <dbReference type="RuleBase" id="RU361264"/>
    </source>
</evidence>
<feature type="transmembrane region" description="Helical" evidence="6">
    <location>
        <begin position="206"/>
        <end position="223"/>
    </location>
</feature>
<protein>
    <recommendedName>
        <fullName evidence="6">Protein YIPF</fullName>
    </recommendedName>
</protein>
<feature type="transmembrane region" description="Helical" evidence="6">
    <location>
        <begin position="119"/>
        <end position="137"/>
    </location>
</feature>
<accession>A0AAF3ES19</accession>
<feature type="transmembrane region" description="Helical" evidence="6">
    <location>
        <begin position="149"/>
        <end position="168"/>
    </location>
</feature>
<evidence type="ECO:0000256" key="5">
    <source>
        <dbReference type="ARBA" id="ARBA00023136"/>
    </source>
</evidence>
<keyword evidence="3 6" id="KW-0812">Transmembrane</keyword>
<evidence type="ECO:0000256" key="1">
    <source>
        <dbReference type="ARBA" id="ARBA00004141"/>
    </source>
</evidence>
<feature type="domain" description="Yip1" evidence="8">
    <location>
        <begin position="85"/>
        <end position="221"/>
    </location>
</feature>
<keyword evidence="5 6" id="KW-0472">Membrane</keyword>
<reference evidence="10" key="1">
    <citation type="submission" date="2024-02" db="UniProtKB">
        <authorList>
            <consortium name="WormBaseParasite"/>
        </authorList>
    </citation>
    <scope>IDENTIFICATION</scope>
</reference>
<feature type="region of interest" description="Disordered" evidence="7">
    <location>
        <begin position="17"/>
        <end position="42"/>
    </location>
</feature>
<dbReference type="GO" id="GO:0005802">
    <property type="term" value="C:trans-Golgi network"/>
    <property type="evidence" value="ECO:0007669"/>
    <property type="project" value="TreeGrafter"/>
</dbReference>
<evidence type="ECO:0000256" key="2">
    <source>
        <dbReference type="ARBA" id="ARBA00010596"/>
    </source>
</evidence>
<keyword evidence="9" id="KW-1185">Reference proteome</keyword>
<evidence type="ECO:0000259" key="8">
    <source>
        <dbReference type="Pfam" id="PF04893"/>
    </source>
</evidence>
<evidence type="ECO:0000256" key="4">
    <source>
        <dbReference type="ARBA" id="ARBA00022989"/>
    </source>
</evidence>
<evidence type="ECO:0000313" key="9">
    <source>
        <dbReference type="Proteomes" id="UP000887575"/>
    </source>
</evidence>
<feature type="transmembrane region" description="Helical" evidence="6">
    <location>
        <begin position="174"/>
        <end position="194"/>
    </location>
</feature>
<comment type="similarity">
    <text evidence="2 6">Belongs to the YIP1 family.</text>
</comment>
<dbReference type="PANTHER" id="PTHR21236">
    <property type="entry name" value="GOLGI MEMBRANE PROTEIN YIP1"/>
    <property type="match status" value="1"/>
</dbReference>
<dbReference type="PANTHER" id="PTHR21236:SF1">
    <property type="entry name" value="PROTEIN YIPF6"/>
    <property type="match status" value="1"/>
</dbReference>
<feature type="transmembrane region" description="Helical" evidence="6">
    <location>
        <begin position="89"/>
        <end position="107"/>
    </location>
</feature>
<sequence>MTSYNASTIIDFLGSGTDQQNDLSGSISSMPQPKGRRTPLQDVDLNTDFDTLDEPVWDTIMRDARTIGSKFTHVLFPGSRDKTQLLRDWDLWGPLFICVFLSLLLHSQGGEAAPQFTQVFTLTFFGSVIVTLNIKLLGGQISFFQSLCVIGYCLLPPSLAALLCSIIGKGNLFVVHLTLTAVGFLWATYAAMGFLSSLQAPKRQLLVVYPIFLFYFIVSWLILSHT</sequence>
<name>A0AAF3ES19_9BILA</name>
<dbReference type="WBParaSite" id="MBELARI_LOCUS16918">
    <property type="protein sequence ID" value="MBELARI_LOCUS16918"/>
    <property type="gene ID" value="MBELARI_LOCUS16918"/>
</dbReference>
<evidence type="ECO:0000256" key="7">
    <source>
        <dbReference type="SAM" id="MobiDB-lite"/>
    </source>
</evidence>
<evidence type="ECO:0000256" key="3">
    <source>
        <dbReference type="ARBA" id="ARBA00022692"/>
    </source>
</evidence>
<dbReference type="GO" id="GO:0000139">
    <property type="term" value="C:Golgi membrane"/>
    <property type="evidence" value="ECO:0007669"/>
    <property type="project" value="UniProtKB-SubCell"/>
</dbReference>
<dbReference type="Pfam" id="PF04893">
    <property type="entry name" value="Yip1"/>
    <property type="match status" value="1"/>
</dbReference>